<name>A0A382CLY6_9ZZZZ</name>
<gene>
    <name evidence="2" type="ORF">METZ01_LOCUS179698</name>
</gene>
<proteinExistence type="predicted"/>
<protein>
    <recommendedName>
        <fullName evidence="1">Cyclic nucleotide-binding domain-containing protein</fullName>
    </recommendedName>
</protein>
<reference evidence="2" key="1">
    <citation type="submission" date="2018-05" db="EMBL/GenBank/DDBJ databases">
        <authorList>
            <person name="Lanie J.A."/>
            <person name="Ng W.-L."/>
            <person name="Kazmierczak K.M."/>
            <person name="Andrzejewski T.M."/>
            <person name="Davidsen T.M."/>
            <person name="Wayne K.J."/>
            <person name="Tettelin H."/>
            <person name="Glass J.I."/>
            <person name="Rusch D."/>
            <person name="Podicherti R."/>
            <person name="Tsui H.-C.T."/>
            <person name="Winkler M.E."/>
        </authorList>
    </citation>
    <scope>NUCLEOTIDE SEQUENCE</scope>
</reference>
<accession>A0A382CLY6</accession>
<dbReference type="PROSITE" id="PS50042">
    <property type="entry name" value="CNMP_BINDING_3"/>
    <property type="match status" value="1"/>
</dbReference>
<dbReference type="EMBL" id="UINC01035054">
    <property type="protein sequence ID" value="SVB26844.1"/>
    <property type="molecule type" value="Genomic_DNA"/>
</dbReference>
<dbReference type="AlphaFoldDB" id="A0A382CLY6"/>
<organism evidence="2">
    <name type="scientific">marine metagenome</name>
    <dbReference type="NCBI Taxonomy" id="408172"/>
    <lineage>
        <taxon>unclassified sequences</taxon>
        <taxon>metagenomes</taxon>
        <taxon>ecological metagenomes</taxon>
    </lineage>
</organism>
<sequence>MIKQGNSDIRLFILLTGNVNMVKEEDTSKVLAQMLSPWAR</sequence>
<feature type="domain" description="Cyclic nucleotide-binding" evidence="1">
    <location>
        <begin position="1"/>
        <end position="40"/>
    </location>
</feature>
<evidence type="ECO:0000259" key="1">
    <source>
        <dbReference type="PROSITE" id="PS50042"/>
    </source>
</evidence>
<evidence type="ECO:0000313" key="2">
    <source>
        <dbReference type="EMBL" id="SVB26844.1"/>
    </source>
</evidence>
<dbReference type="InterPro" id="IPR000595">
    <property type="entry name" value="cNMP-bd_dom"/>
</dbReference>